<accession>A0A1P7ZCS7</accession>
<reference evidence="2" key="1">
    <citation type="submission" date="2015-01" db="EMBL/GenBank/DDBJ databases">
        <title>A model to identify novel conotoxins from transcriptomics based on NON-BLAST algorithm.</title>
        <authorList>
            <person name="Lu A."/>
            <person name="Wang Z."/>
        </authorList>
    </citation>
    <scope>NUCLEOTIDE SEQUENCE</scope>
</reference>
<dbReference type="EMBL" id="KP644564">
    <property type="protein sequence ID" value="ALM87520.1"/>
    <property type="molecule type" value="mRNA"/>
</dbReference>
<keyword evidence="1" id="KW-0812">Transmembrane</keyword>
<evidence type="ECO:0000256" key="1">
    <source>
        <dbReference type="SAM" id="Phobius"/>
    </source>
</evidence>
<name>A0A1P7ZCS7_CONBE</name>
<sequence length="77" mass="8235">MESTSSSSSVVFAVWLRNVWAVVVVVCVCSTLTGCVRILPTSSSRSFWWIHSTKPSDVTPRPTGSATLSTSTARCVA</sequence>
<evidence type="ECO:0000313" key="2">
    <source>
        <dbReference type="EMBL" id="ALM87520.1"/>
    </source>
</evidence>
<dbReference type="AlphaFoldDB" id="A0A1P7ZCS7"/>
<feature type="transmembrane region" description="Helical" evidence="1">
    <location>
        <begin position="20"/>
        <end position="39"/>
    </location>
</feature>
<proteinExistence type="evidence at transcript level"/>
<keyword evidence="1" id="KW-0472">Membrane</keyword>
<protein>
    <submittedName>
        <fullName evidence="2">Conotoxin</fullName>
    </submittedName>
</protein>
<organism evidence="2">
    <name type="scientific">Conus betulinus</name>
    <name type="common">Beech cone</name>
    <dbReference type="NCBI Taxonomy" id="89764"/>
    <lineage>
        <taxon>Eukaryota</taxon>
        <taxon>Metazoa</taxon>
        <taxon>Spiralia</taxon>
        <taxon>Lophotrochozoa</taxon>
        <taxon>Mollusca</taxon>
        <taxon>Gastropoda</taxon>
        <taxon>Caenogastropoda</taxon>
        <taxon>Neogastropoda</taxon>
        <taxon>Conoidea</taxon>
        <taxon>Conidae</taxon>
        <taxon>Conus</taxon>
        <taxon>Dendroconus</taxon>
    </lineage>
</organism>
<keyword evidence="1" id="KW-1133">Transmembrane helix</keyword>